<name>Q2S826_HAHCH</name>
<dbReference type="OrthoDB" id="9760494at2"/>
<dbReference type="PROSITE" id="PS01156">
    <property type="entry name" value="TONB_DEPENDENT_REC_2"/>
    <property type="match status" value="1"/>
</dbReference>
<reference evidence="17 18" key="1">
    <citation type="journal article" date="2005" name="Nucleic Acids Res.">
        <title>Genomic blueprint of Hahella chejuensis, a marine microbe producing an algicidal agent.</title>
        <authorList>
            <person name="Jeong H."/>
            <person name="Yim J.H."/>
            <person name="Lee C."/>
            <person name="Choi S.-H."/>
            <person name="Park Y.K."/>
            <person name="Yoon S.H."/>
            <person name="Hur C.-G."/>
            <person name="Kang H.-Y."/>
            <person name="Kim D."/>
            <person name="Lee H.H."/>
            <person name="Park K.H."/>
            <person name="Park S.-H."/>
            <person name="Park H.-S."/>
            <person name="Lee H.K."/>
            <person name="Oh T.K."/>
            <person name="Kim J.F."/>
        </authorList>
    </citation>
    <scope>NUCLEOTIDE SEQUENCE [LARGE SCALE GENOMIC DNA]</scope>
    <source>
        <strain evidence="17 18">KCTC 2396</strain>
    </source>
</reference>
<feature type="domain" description="TonB-dependent receptor-like beta-barrel" evidence="15">
    <location>
        <begin position="253"/>
        <end position="647"/>
    </location>
</feature>
<keyword evidence="2 10" id="KW-0813">Transport</keyword>
<keyword evidence="4 10" id="KW-0812">Transmembrane</keyword>
<evidence type="ECO:0000256" key="3">
    <source>
        <dbReference type="ARBA" id="ARBA00022452"/>
    </source>
</evidence>
<dbReference type="Pfam" id="PF07715">
    <property type="entry name" value="Plug"/>
    <property type="match status" value="1"/>
</dbReference>
<evidence type="ECO:0000256" key="2">
    <source>
        <dbReference type="ARBA" id="ARBA00022448"/>
    </source>
</evidence>
<comment type="subcellular location">
    <subcellularLocation>
        <location evidence="1 10">Cell outer membrane</location>
        <topology evidence="1 10">Multi-pass membrane protein</topology>
    </subcellularLocation>
</comment>
<dbReference type="STRING" id="349521.HCH_06559"/>
<evidence type="ECO:0000313" key="17">
    <source>
        <dbReference type="EMBL" id="ABC33198.1"/>
    </source>
</evidence>
<feature type="domain" description="TonB-dependent receptor plug" evidence="16">
    <location>
        <begin position="53"/>
        <end position="159"/>
    </location>
</feature>
<keyword evidence="5 14" id="KW-0732">Signal</keyword>
<dbReference type="InterPro" id="IPR010917">
    <property type="entry name" value="TonB_rcpt_CS"/>
</dbReference>
<evidence type="ECO:0000256" key="8">
    <source>
        <dbReference type="ARBA" id="ARBA00023136"/>
    </source>
</evidence>
<evidence type="ECO:0000256" key="1">
    <source>
        <dbReference type="ARBA" id="ARBA00004571"/>
    </source>
</evidence>
<dbReference type="GO" id="GO:0015344">
    <property type="term" value="F:siderophore uptake transmembrane transporter activity"/>
    <property type="evidence" value="ECO:0007669"/>
    <property type="project" value="TreeGrafter"/>
</dbReference>
<evidence type="ECO:0000259" key="16">
    <source>
        <dbReference type="Pfam" id="PF07715"/>
    </source>
</evidence>
<keyword evidence="6" id="KW-0406">Ion transport</keyword>
<dbReference type="InterPro" id="IPR037066">
    <property type="entry name" value="Plug_dom_sf"/>
</dbReference>
<feature type="region of interest" description="Disordered" evidence="13">
    <location>
        <begin position="217"/>
        <end position="240"/>
    </location>
</feature>
<keyword evidence="18" id="KW-1185">Reference proteome</keyword>
<keyword evidence="7 12" id="KW-0798">TonB box</keyword>
<evidence type="ECO:0000256" key="10">
    <source>
        <dbReference type="PROSITE-ProRule" id="PRU01360"/>
    </source>
</evidence>
<dbReference type="HOGENOM" id="CLU_008287_18_2_6"/>
<proteinExistence type="inferred from homology"/>
<dbReference type="Proteomes" id="UP000000238">
    <property type="component" value="Chromosome"/>
</dbReference>
<dbReference type="Pfam" id="PF00593">
    <property type="entry name" value="TonB_dep_Rec_b-barrel"/>
    <property type="match status" value="1"/>
</dbReference>
<keyword evidence="17" id="KW-0675">Receptor</keyword>
<dbReference type="PROSITE" id="PS52016">
    <property type="entry name" value="TONB_DEPENDENT_REC_3"/>
    <property type="match status" value="1"/>
</dbReference>
<evidence type="ECO:0000256" key="13">
    <source>
        <dbReference type="SAM" id="MobiDB-lite"/>
    </source>
</evidence>
<dbReference type="RefSeq" id="WP_011400250.1">
    <property type="nucleotide sequence ID" value="NC_007645.1"/>
</dbReference>
<gene>
    <name evidence="17" type="ordered locus">HCH_06559</name>
</gene>
<feature type="short sequence motif" description="TonB C-terminal box" evidence="11">
    <location>
        <begin position="658"/>
        <end position="675"/>
    </location>
</feature>
<dbReference type="AlphaFoldDB" id="Q2S826"/>
<sequence>MKNSSHRMLVRSLALFGTCGLAAASATAAESREGVQVLQPVVVTASGKGQDEATAPASVSVISGEELQAKPVHDLVDALGEIEGVTVSGATNRRTLQLRGLDRAYVLMLIDGRRVDSTSAVFRGNDFDTGWIPVEAIDRVEVIRGPMSSLYGSDAIGGVINIITKPVSEQWHGSVTVDTVVQEDSAAGDSRKLGFYVSGPLAEKSLGVKLFGSVDRREADGEVNPDPESGGEPLEGFAKNDNHALNGELTWAASDTQNVSLALESSSREHDEQDLDRLGVALTHKGKWSFGDTEIKVYGDRIENNTGNIGGQTNPNKAHNASIDGRVTLPIDAWAQTLTLGAEARYQKLKDPSTLTGRPGTDSFGESDSTDVRQQALFIEDEFMLRDDLLLTLGNRLDHHENFGNHNSPRAYLVYLLNDEISVKGGWGKAFRAPTLLQNSPNWGSASCGSATAGCYIVGSDELKPETSESKEIGVRFDYSEWGGSLTVFRNDIEDMIDISSRTRDPDLAPTFDNFVGFLPDGRPIFAYQNVSKVKTEGVEASFRYNLTADLDVRASYTYLDAKDISAGQDAKPLLYRPRHSGTVKLGWSVSDQWDLGLTGNYVGEQYAYISRDGSELIKLPEYATFDLQSLYAINEHFSVGAGVLNLADKQVDREQSYEINEDGRRYYLSLKAQF</sequence>
<dbReference type="InterPro" id="IPR036942">
    <property type="entry name" value="Beta-barrel_TonB_sf"/>
</dbReference>
<keyword evidence="8 10" id="KW-0472">Membrane</keyword>
<comment type="similarity">
    <text evidence="10 12">Belongs to the TonB-dependent receptor family.</text>
</comment>
<dbReference type="PANTHER" id="PTHR30069:SF53">
    <property type="entry name" value="COLICIN I RECEPTOR-RELATED"/>
    <property type="match status" value="1"/>
</dbReference>
<evidence type="ECO:0000256" key="6">
    <source>
        <dbReference type="ARBA" id="ARBA00023065"/>
    </source>
</evidence>
<evidence type="ECO:0000256" key="9">
    <source>
        <dbReference type="ARBA" id="ARBA00023237"/>
    </source>
</evidence>
<dbReference type="Gene3D" id="2.170.130.10">
    <property type="entry name" value="TonB-dependent receptor, plug domain"/>
    <property type="match status" value="1"/>
</dbReference>
<dbReference type="InterPro" id="IPR039426">
    <property type="entry name" value="TonB-dep_rcpt-like"/>
</dbReference>
<protein>
    <submittedName>
        <fullName evidence="17">Outer membrane receptor for ferrienterochelin and colicins</fullName>
    </submittedName>
</protein>
<dbReference type="KEGG" id="hch:HCH_06559"/>
<evidence type="ECO:0000256" key="5">
    <source>
        <dbReference type="ARBA" id="ARBA00022729"/>
    </source>
</evidence>
<evidence type="ECO:0000256" key="4">
    <source>
        <dbReference type="ARBA" id="ARBA00022692"/>
    </source>
</evidence>
<dbReference type="InterPro" id="IPR000531">
    <property type="entry name" value="Beta-barrel_TonB"/>
</dbReference>
<evidence type="ECO:0000313" key="18">
    <source>
        <dbReference type="Proteomes" id="UP000000238"/>
    </source>
</evidence>
<dbReference type="CDD" id="cd01347">
    <property type="entry name" value="ligand_gated_channel"/>
    <property type="match status" value="1"/>
</dbReference>
<evidence type="ECO:0000256" key="7">
    <source>
        <dbReference type="ARBA" id="ARBA00023077"/>
    </source>
</evidence>
<dbReference type="GO" id="GO:0044718">
    <property type="term" value="P:siderophore transmembrane transport"/>
    <property type="evidence" value="ECO:0007669"/>
    <property type="project" value="TreeGrafter"/>
</dbReference>
<dbReference type="GO" id="GO:0009279">
    <property type="term" value="C:cell outer membrane"/>
    <property type="evidence" value="ECO:0007669"/>
    <property type="project" value="UniProtKB-SubCell"/>
</dbReference>
<evidence type="ECO:0000256" key="11">
    <source>
        <dbReference type="PROSITE-ProRule" id="PRU10144"/>
    </source>
</evidence>
<dbReference type="eggNOG" id="COG4771">
    <property type="taxonomic scope" value="Bacteria"/>
</dbReference>
<keyword evidence="9 10" id="KW-0998">Cell outer membrane</keyword>
<accession>Q2S826</accession>
<dbReference type="SUPFAM" id="SSF56935">
    <property type="entry name" value="Porins"/>
    <property type="match status" value="1"/>
</dbReference>
<feature type="chain" id="PRO_5004215447" evidence="14">
    <location>
        <begin position="29"/>
        <end position="675"/>
    </location>
</feature>
<dbReference type="EMBL" id="CP000155">
    <property type="protein sequence ID" value="ABC33198.1"/>
    <property type="molecule type" value="Genomic_DNA"/>
</dbReference>
<evidence type="ECO:0000259" key="15">
    <source>
        <dbReference type="Pfam" id="PF00593"/>
    </source>
</evidence>
<evidence type="ECO:0000256" key="12">
    <source>
        <dbReference type="RuleBase" id="RU003357"/>
    </source>
</evidence>
<dbReference type="PANTHER" id="PTHR30069">
    <property type="entry name" value="TONB-DEPENDENT OUTER MEMBRANE RECEPTOR"/>
    <property type="match status" value="1"/>
</dbReference>
<feature type="signal peptide" evidence="14">
    <location>
        <begin position="1"/>
        <end position="28"/>
    </location>
</feature>
<evidence type="ECO:0000256" key="14">
    <source>
        <dbReference type="SAM" id="SignalP"/>
    </source>
</evidence>
<dbReference type="Gene3D" id="2.40.170.20">
    <property type="entry name" value="TonB-dependent receptor, beta-barrel domain"/>
    <property type="match status" value="1"/>
</dbReference>
<dbReference type="InterPro" id="IPR012910">
    <property type="entry name" value="Plug_dom"/>
</dbReference>
<organism evidence="17 18">
    <name type="scientific">Hahella chejuensis (strain KCTC 2396)</name>
    <dbReference type="NCBI Taxonomy" id="349521"/>
    <lineage>
        <taxon>Bacteria</taxon>
        <taxon>Pseudomonadati</taxon>
        <taxon>Pseudomonadota</taxon>
        <taxon>Gammaproteobacteria</taxon>
        <taxon>Oceanospirillales</taxon>
        <taxon>Hahellaceae</taxon>
        <taxon>Hahella</taxon>
    </lineage>
</organism>
<keyword evidence="3 10" id="KW-1134">Transmembrane beta strand</keyword>